<dbReference type="InterPro" id="IPR024956">
    <property type="entry name" value="tRNAHis_GuaTrfase_cat"/>
</dbReference>
<dbReference type="GO" id="GO:0008193">
    <property type="term" value="F:tRNA guanylyltransferase activity"/>
    <property type="evidence" value="ECO:0007669"/>
    <property type="project" value="InterPro"/>
</dbReference>
<dbReference type="EMBL" id="CAJNIZ010022558">
    <property type="protein sequence ID" value="CAE7462512.1"/>
    <property type="molecule type" value="Genomic_DNA"/>
</dbReference>
<dbReference type="Gene3D" id="3.30.70.3000">
    <property type="match status" value="1"/>
</dbReference>
<name>A0A812S0R5_SYMPI</name>
<organism evidence="3 4">
    <name type="scientific">Symbiodinium pilosum</name>
    <name type="common">Dinoflagellate</name>
    <dbReference type="NCBI Taxonomy" id="2952"/>
    <lineage>
        <taxon>Eukaryota</taxon>
        <taxon>Sar</taxon>
        <taxon>Alveolata</taxon>
        <taxon>Dinophyceae</taxon>
        <taxon>Suessiales</taxon>
        <taxon>Symbiodiniaceae</taxon>
        <taxon>Symbiodinium</taxon>
    </lineage>
</organism>
<evidence type="ECO:0000313" key="4">
    <source>
        <dbReference type="Proteomes" id="UP000649617"/>
    </source>
</evidence>
<reference evidence="3" key="1">
    <citation type="submission" date="2021-02" db="EMBL/GenBank/DDBJ databases">
        <authorList>
            <person name="Dougan E. K."/>
            <person name="Rhodes N."/>
            <person name="Thang M."/>
            <person name="Chan C."/>
        </authorList>
    </citation>
    <scope>NUCLEOTIDE SEQUENCE</scope>
</reference>
<feature type="region of interest" description="Disordered" evidence="1">
    <location>
        <begin position="336"/>
        <end position="371"/>
    </location>
</feature>
<sequence length="371" mass="41331">MDASAIDLPNSSEDEKAISELAQTYRDIWSLLEERAPATVEEVPSTLHELSPPTPRAAWQELGRLATACETPSSLHGEKWVTIRLDGCMFGTLTKRMREAGLIGPGYSDEVGEIMQLCCRAMMDEFKGNIAYTHSDEMTILLTPRLTTTTGAAQDWVHGGRVQKWLSIGASVVTALFNRRLAQMAEERGIELPDNVIAHFDCRVGEFDSLDEALALILWRAFDCSVNCVQDGCHHGGAPIEIVQSDFSEKLKWLHKAGRLPLKPHQAYGSLFIRTMGEFDAVVPATNETVRVTRRVNVKVNDGAHGPQNLLLLPRNGMPLLPSEGDKRLELRNGSFWRYAGPSGTGQESNRASDAREDRKRRGRGRRQRRQ</sequence>
<dbReference type="InterPro" id="IPR038469">
    <property type="entry name" value="tRNAHis_GuaTrfase_Thg1_sf"/>
</dbReference>
<dbReference type="Proteomes" id="UP000649617">
    <property type="component" value="Unassembled WGS sequence"/>
</dbReference>
<dbReference type="InterPro" id="IPR007537">
    <property type="entry name" value="tRNAHis_GuaTrfase_Thg1"/>
</dbReference>
<comment type="caution">
    <text evidence="3">The sequence shown here is derived from an EMBL/GenBank/DDBJ whole genome shotgun (WGS) entry which is preliminary data.</text>
</comment>
<feature type="compositionally biased region" description="Basic residues" evidence="1">
    <location>
        <begin position="361"/>
        <end position="371"/>
    </location>
</feature>
<dbReference type="AlphaFoldDB" id="A0A812S0R5"/>
<proteinExistence type="predicted"/>
<dbReference type="GO" id="GO:0006400">
    <property type="term" value="P:tRNA modification"/>
    <property type="evidence" value="ECO:0007669"/>
    <property type="project" value="InterPro"/>
</dbReference>
<feature type="domain" description="tRNAHis guanylyltransferase catalytic" evidence="2">
    <location>
        <begin position="69"/>
        <end position="204"/>
    </location>
</feature>
<protein>
    <recommendedName>
        <fullName evidence="2">tRNAHis guanylyltransferase catalytic domain-containing protein</fullName>
    </recommendedName>
</protein>
<dbReference type="PANTHER" id="PTHR12729:SF1">
    <property type="entry name" value="TRNAHIS GUANYLYLTRANSFERASE CATALYTIC DOMAIN-CONTAINING PROTEIN"/>
    <property type="match status" value="1"/>
</dbReference>
<accession>A0A812S0R5</accession>
<dbReference type="GO" id="GO:0000287">
    <property type="term" value="F:magnesium ion binding"/>
    <property type="evidence" value="ECO:0007669"/>
    <property type="project" value="InterPro"/>
</dbReference>
<feature type="compositionally biased region" description="Basic and acidic residues" evidence="1">
    <location>
        <begin position="351"/>
        <end position="360"/>
    </location>
</feature>
<evidence type="ECO:0000259" key="2">
    <source>
        <dbReference type="Pfam" id="PF04446"/>
    </source>
</evidence>
<keyword evidence="4" id="KW-1185">Reference proteome</keyword>
<dbReference type="Pfam" id="PF04446">
    <property type="entry name" value="Thg1"/>
    <property type="match status" value="1"/>
</dbReference>
<dbReference type="OrthoDB" id="5959761at2759"/>
<evidence type="ECO:0000256" key="1">
    <source>
        <dbReference type="SAM" id="MobiDB-lite"/>
    </source>
</evidence>
<evidence type="ECO:0000313" key="3">
    <source>
        <dbReference type="EMBL" id="CAE7462512.1"/>
    </source>
</evidence>
<dbReference type="PANTHER" id="PTHR12729">
    <property type="entry name" value="TRNA(HIS) GUANYLYLTRANSFERASE-RELATED"/>
    <property type="match status" value="1"/>
</dbReference>
<gene>
    <name evidence="3" type="ORF">SPIL2461_LOCUS11570</name>
</gene>